<dbReference type="SUPFAM" id="SSF50729">
    <property type="entry name" value="PH domain-like"/>
    <property type="match status" value="1"/>
</dbReference>
<feature type="compositionally biased region" description="Low complexity" evidence="1">
    <location>
        <begin position="472"/>
        <end position="501"/>
    </location>
</feature>
<feature type="compositionally biased region" description="Low complexity" evidence="1">
    <location>
        <begin position="988"/>
        <end position="998"/>
    </location>
</feature>
<feature type="compositionally biased region" description="Polar residues" evidence="1">
    <location>
        <begin position="1058"/>
        <end position="1068"/>
    </location>
</feature>
<feature type="compositionally biased region" description="Polar residues" evidence="1">
    <location>
        <begin position="799"/>
        <end position="816"/>
    </location>
</feature>
<sequence length="1068" mass="119889">MKLNLSPKKLASREEPASLLRLISPDQASGADGEISPELVPIVTLLSAQAHRRYHEGIFMLYSDLNSDGKPGDREWKEVYGILTGTQLAYWDAANLARFKDQPEQLFETSSKPKYLNFTDAIFNAMRVLPAAKQQLENVIIVSTTLKNRFILQFRSYETLAEWYIGLRLATYEYNSLQEAYTGALLSARGSRLSDIRTILAEKRYNHSDWVKIRYGSGMAWKRCYAVIEPSQSKKNKFTLGRVLLYDNEKMKKQSLLGTITSASMVTAVYPQLPFFIDKSTIMKLEGAINFSLPSTKKSKKSAAQSEETSLFLMPEQHSAVAGYDTLIRFLIPLLDAFGLYGRPKRLKADRLDPDSLLFGLPTLPRVHYLMVGDLHPLAGTDAFMGWDHGKWTENIKRILKSKLAQGYNGCGSSRGNMGALNSMSPRNSPTSSRMPSNNLHESPNPQKVEKTRNAIHPLSQPMGRPGEDARSAPQAQAQRSQHLQQQQQQQQQQQRLPQRLPQRHRPPPPGPDPVMKPTDQSFNKNVHNLSVNTPQQRNQQGLAPGAIGAGFGAAAGAGLAGMTDPHKSVQLADIYQKYSTIESPSDRFHDRNEILKGGAEEIEEDKLPTLMRKKSLMRGGIYPTTDKGLLGSESESEDDIEEEDEESTESLKEPPLPSASLQVPGYDKRNSSMSLVQSPTTQYNEFNKQFSKTVETDGPLRNEQFESSSGEEETSEEEESDDEDPPRQFAYGQQPQGSIPRANQLPQLQHLNLNDNAPGQRQEPQGNQVYGQSQGSSQSQYGQQIQQALQGQYSQQQDPRQISLQKSRPSKNLTLELQAPPEHNRPRYIMSPNSSQNSLPQTKSPAPQTGSPASQQNQTIPSTVVTEPKNDESSPTVAPTAAFRVPPQQPVQQPVQQMPPGPGPQHMYQQHPQYQQRPPQAHGYSSIPPSVSQPKNMRLPPPTQHGPPQHYQQHPQHQQHQHPHQQRGAHPYQQRAFQNYQAPPPQQGYQQPLQRAPHQYNSGMQPQAPMHQNLSQQSVRSYGDAQQVYQYEAQPEHRPAPQAPDGQYGHYQRYKANDQQNAYQRPY</sequence>
<feature type="compositionally biased region" description="Polar residues" evidence="1">
    <location>
        <begin position="672"/>
        <end position="694"/>
    </location>
</feature>
<dbReference type="EMBL" id="PYFQ01000003">
    <property type="protein sequence ID" value="PSK39261.1"/>
    <property type="molecule type" value="Genomic_DNA"/>
</dbReference>
<dbReference type="VEuPathDB" id="FungiDB:C7M61_001865"/>
<evidence type="ECO:0000259" key="2">
    <source>
        <dbReference type="PROSITE" id="PS50003"/>
    </source>
</evidence>
<dbReference type="PROSITE" id="PS50003">
    <property type="entry name" value="PH_DOMAIN"/>
    <property type="match status" value="1"/>
</dbReference>
<keyword evidence="4" id="KW-1185">Reference proteome</keyword>
<comment type="caution">
    <text evidence="3">The sequence shown here is derived from an EMBL/GenBank/DDBJ whole genome shotgun (WGS) entry which is preliminary data.</text>
</comment>
<evidence type="ECO:0000313" key="3">
    <source>
        <dbReference type="EMBL" id="PSK39261.1"/>
    </source>
</evidence>
<dbReference type="STRING" id="418784.A0A2P7YTI3"/>
<feature type="region of interest" description="Disordered" evidence="1">
    <location>
        <begin position="618"/>
        <end position="1068"/>
    </location>
</feature>
<dbReference type="Pfam" id="PF25381">
    <property type="entry name" value="PH_26"/>
    <property type="match status" value="1"/>
</dbReference>
<feature type="compositionally biased region" description="Acidic residues" evidence="1">
    <location>
        <begin position="710"/>
        <end position="725"/>
    </location>
</feature>
<feature type="compositionally biased region" description="Basic residues" evidence="1">
    <location>
        <begin position="958"/>
        <end position="968"/>
    </location>
</feature>
<accession>A0A2P7YTI3</accession>
<evidence type="ECO:0000256" key="1">
    <source>
        <dbReference type="SAM" id="MobiDB-lite"/>
    </source>
</evidence>
<feature type="compositionally biased region" description="Low complexity" evidence="1">
    <location>
        <begin position="905"/>
        <end position="921"/>
    </location>
</feature>
<feature type="compositionally biased region" description="Low complexity" evidence="1">
    <location>
        <begin position="885"/>
        <end position="897"/>
    </location>
</feature>
<dbReference type="GeneID" id="36565255"/>
<organism evidence="3 4">
    <name type="scientific">Candidozyma pseudohaemuli</name>
    <dbReference type="NCBI Taxonomy" id="418784"/>
    <lineage>
        <taxon>Eukaryota</taxon>
        <taxon>Fungi</taxon>
        <taxon>Dikarya</taxon>
        <taxon>Ascomycota</taxon>
        <taxon>Saccharomycotina</taxon>
        <taxon>Pichiomycetes</taxon>
        <taxon>Metschnikowiaceae</taxon>
        <taxon>Candidozyma</taxon>
    </lineage>
</organism>
<dbReference type="AlphaFoldDB" id="A0A2P7YTI3"/>
<feature type="compositionally biased region" description="Low complexity" evidence="1">
    <location>
        <begin position="744"/>
        <end position="757"/>
    </location>
</feature>
<name>A0A2P7YTI3_9ASCO</name>
<evidence type="ECO:0000313" key="4">
    <source>
        <dbReference type="Proteomes" id="UP000241107"/>
    </source>
</evidence>
<feature type="domain" description="PH" evidence="2">
    <location>
        <begin position="52"/>
        <end position="172"/>
    </location>
</feature>
<dbReference type="InterPro" id="IPR058155">
    <property type="entry name" value="Skg3/CAF120-like_PH"/>
</dbReference>
<dbReference type="Gene3D" id="2.30.29.30">
    <property type="entry name" value="Pleckstrin-homology domain (PH domain)/Phosphotyrosine-binding domain (PTB)"/>
    <property type="match status" value="1"/>
</dbReference>
<feature type="compositionally biased region" description="Polar residues" evidence="1">
    <location>
        <begin position="411"/>
        <end position="446"/>
    </location>
</feature>
<dbReference type="RefSeq" id="XP_024714398.1">
    <property type="nucleotide sequence ID" value="XM_024857262.1"/>
</dbReference>
<dbReference type="CDD" id="cd00821">
    <property type="entry name" value="PH"/>
    <property type="match status" value="1"/>
</dbReference>
<dbReference type="InterPro" id="IPR011993">
    <property type="entry name" value="PH-like_dom_sf"/>
</dbReference>
<reference evidence="3 4" key="1">
    <citation type="submission" date="2018-03" db="EMBL/GenBank/DDBJ databases">
        <title>Candida pseudohaemulonii genome assembly and annotation.</title>
        <authorList>
            <person name="Munoz J.F."/>
            <person name="Gade L.G."/>
            <person name="Chow N.A."/>
            <person name="Litvintseva A.P."/>
            <person name="Loparev V.N."/>
            <person name="Cuomo C.A."/>
        </authorList>
    </citation>
    <scope>NUCLEOTIDE SEQUENCE [LARGE SCALE GENOMIC DNA]</scope>
    <source>
        <strain evidence="3 4">B12108</strain>
    </source>
</reference>
<dbReference type="Proteomes" id="UP000241107">
    <property type="component" value="Unassembled WGS sequence"/>
</dbReference>
<feature type="compositionally biased region" description="Low complexity" evidence="1">
    <location>
        <begin position="766"/>
        <end position="798"/>
    </location>
</feature>
<gene>
    <name evidence="3" type="ORF">C7M61_001865</name>
</gene>
<feature type="compositionally biased region" description="Basic and acidic residues" evidence="1">
    <location>
        <begin position="695"/>
        <end position="705"/>
    </location>
</feature>
<feature type="compositionally biased region" description="Acidic residues" evidence="1">
    <location>
        <begin position="635"/>
        <end position="649"/>
    </location>
</feature>
<feature type="compositionally biased region" description="Low complexity" evidence="1">
    <location>
        <begin position="947"/>
        <end position="957"/>
    </location>
</feature>
<dbReference type="InterPro" id="IPR001849">
    <property type="entry name" value="PH_domain"/>
</dbReference>
<dbReference type="OrthoDB" id="5563754at2759"/>
<proteinExistence type="predicted"/>
<protein>
    <recommendedName>
        <fullName evidence="2">PH domain-containing protein</fullName>
    </recommendedName>
</protein>
<dbReference type="SMART" id="SM00233">
    <property type="entry name" value="PH"/>
    <property type="match status" value="1"/>
</dbReference>
<feature type="compositionally biased region" description="Polar residues" evidence="1">
    <location>
        <begin position="832"/>
        <end position="866"/>
    </location>
</feature>
<feature type="compositionally biased region" description="Polar residues" evidence="1">
    <location>
        <begin position="1000"/>
        <end position="1021"/>
    </location>
</feature>
<feature type="region of interest" description="Disordered" evidence="1">
    <location>
        <begin position="411"/>
        <end position="527"/>
    </location>
</feature>